<feature type="compositionally biased region" description="Polar residues" evidence="1">
    <location>
        <begin position="76"/>
        <end position="85"/>
    </location>
</feature>
<keyword evidence="2" id="KW-0732">Signal</keyword>
<evidence type="ECO:0000256" key="2">
    <source>
        <dbReference type="SAM" id="SignalP"/>
    </source>
</evidence>
<dbReference type="Proteomes" id="UP001275084">
    <property type="component" value="Unassembled WGS sequence"/>
</dbReference>
<dbReference type="AlphaFoldDB" id="A0AAJ0H5U6"/>
<organism evidence="3 4">
    <name type="scientific">Lasiosphaeria hispida</name>
    <dbReference type="NCBI Taxonomy" id="260671"/>
    <lineage>
        <taxon>Eukaryota</taxon>
        <taxon>Fungi</taxon>
        <taxon>Dikarya</taxon>
        <taxon>Ascomycota</taxon>
        <taxon>Pezizomycotina</taxon>
        <taxon>Sordariomycetes</taxon>
        <taxon>Sordariomycetidae</taxon>
        <taxon>Sordariales</taxon>
        <taxon>Lasiosphaeriaceae</taxon>
        <taxon>Lasiosphaeria</taxon>
    </lineage>
</organism>
<protein>
    <recommendedName>
        <fullName evidence="5">Secreted protein</fullName>
    </recommendedName>
</protein>
<evidence type="ECO:0000313" key="3">
    <source>
        <dbReference type="EMBL" id="KAK3341210.1"/>
    </source>
</evidence>
<gene>
    <name evidence="3" type="ORF">B0T25DRAFT_557699</name>
</gene>
<proteinExistence type="predicted"/>
<accession>A0AAJ0H5U6</accession>
<evidence type="ECO:0000313" key="4">
    <source>
        <dbReference type="Proteomes" id="UP001275084"/>
    </source>
</evidence>
<keyword evidence="4" id="KW-1185">Reference proteome</keyword>
<feature type="signal peptide" evidence="2">
    <location>
        <begin position="1"/>
        <end position="15"/>
    </location>
</feature>
<name>A0AAJ0H5U6_9PEZI</name>
<reference evidence="3" key="2">
    <citation type="submission" date="2023-06" db="EMBL/GenBank/DDBJ databases">
        <authorList>
            <consortium name="Lawrence Berkeley National Laboratory"/>
            <person name="Haridas S."/>
            <person name="Hensen N."/>
            <person name="Bonometti L."/>
            <person name="Westerberg I."/>
            <person name="Brannstrom I.O."/>
            <person name="Guillou S."/>
            <person name="Cros-Aarteil S."/>
            <person name="Calhoun S."/>
            <person name="Kuo A."/>
            <person name="Mondo S."/>
            <person name="Pangilinan J."/>
            <person name="Riley R."/>
            <person name="Labutti K."/>
            <person name="Andreopoulos B."/>
            <person name="Lipzen A."/>
            <person name="Chen C."/>
            <person name="Yanf M."/>
            <person name="Daum C."/>
            <person name="Ng V."/>
            <person name="Clum A."/>
            <person name="Steindorff A."/>
            <person name="Ohm R."/>
            <person name="Martin F."/>
            <person name="Silar P."/>
            <person name="Natvig D."/>
            <person name="Lalanne C."/>
            <person name="Gautier V."/>
            <person name="Ament-Velasquez S.L."/>
            <person name="Kruys A."/>
            <person name="Hutchinson M.I."/>
            <person name="Powell A.J."/>
            <person name="Barry K."/>
            <person name="Miller A.N."/>
            <person name="Grigoriev I.V."/>
            <person name="Debuchy R."/>
            <person name="Gladieux P."/>
            <person name="Thoren M.H."/>
            <person name="Johannesson H."/>
        </authorList>
    </citation>
    <scope>NUCLEOTIDE SEQUENCE</scope>
    <source>
        <strain evidence="3">CBS 955.72</strain>
    </source>
</reference>
<sequence length="94" mass="10464">MYAAHLAFLLVSASSLRYPWMLFTRRLFTAFILAQGIPKHPRTPPAPPATGCWKLPLFKTLIDSSAPNRTFRGLDESSTAPSNLTRAKALRAKH</sequence>
<dbReference type="EMBL" id="JAUIQD010000008">
    <property type="protein sequence ID" value="KAK3341210.1"/>
    <property type="molecule type" value="Genomic_DNA"/>
</dbReference>
<feature type="chain" id="PRO_5042537333" description="Secreted protein" evidence="2">
    <location>
        <begin position="16"/>
        <end position="94"/>
    </location>
</feature>
<reference evidence="3" key="1">
    <citation type="journal article" date="2023" name="Mol. Phylogenet. Evol.">
        <title>Genome-scale phylogeny and comparative genomics of the fungal order Sordariales.</title>
        <authorList>
            <person name="Hensen N."/>
            <person name="Bonometti L."/>
            <person name="Westerberg I."/>
            <person name="Brannstrom I.O."/>
            <person name="Guillou S."/>
            <person name="Cros-Aarteil S."/>
            <person name="Calhoun S."/>
            <person name="Haridas S."/>
            <person name="Kuo A."/>
            <person name="Mondo S."/>
            <person name="Pangilinan J."/>
            <person name="Riley R."/>
            <person name="LaButti K."/>
            <person name="Andreopoulos B."/>
            <person name="Lipzen A."/>
            <person name="Chen C."/>
            <person name="Yan M."/>
            <person name="Daum C."/>
            <person name="Ng V."/>
            <person name="Clum A."/>
            <person name="Steindorff A."/>
            <person name="Ohm R.A."/>
            <person name="Martin F."/>
            <person name="Silar P."/>
            <person name="Natvig D.O."/>
            <person name="Lalanne C."/>
            <person name="Gautier V."/>
            <person name="Ament-Velasquez S.L."/>
            <person name="Kruys A."/>
            <person name="Hutchinson M.I."/>
            <person name="Powell A.J."/>
            <person name="Barry K."/>
            <person name="Miller A.N."/>
            <person name="Grigoriev I.V."/>
            <person name="Debuchy R."/>
            <person name="Gladieux P."/>
            <person name="Hiltunen Thoren M."/>
            <person name="Johannesson H."/>
        </authorList>
    </citation>
    <scope>NUCLEOTIDE SEQUENCE</scope>
    <source>
        <strain evidence="3">CBS 955.72</strain>
    </source>
</reference>
<comment type="caution">
    <text evidence="3">The sequence shown here is derived from an EMBL/GenBank/DDBJ whole genome shotgun (WGS) entry which is preliminary data.</text>
</comment>
<feature type="region of interest" description="Disordered" evidence="1">
    <location>
        <begin position="72"/>
        <end position="94"/>
    </location>
</feature>
<evidence type="ECO:0008006" key="5">
    <source>
        <dbReference type="Google" id="ProtNLM"/>
    </source>
</evidence>
<evidence type="ECO:0000256" key="1">
    <source>
        <dbReference type="SAM" id="MobiDB-lite"/>
    </source>
</evidence>